<proteinExistence type="inferred from homology"/>
<keyword evidence="8" id="KW-1185">Reference proteome</keyword>
<keyword evidence="3" id="KW-0285">Flavoprotein</keyword>
<comment type="caution">
    <text evidence="7">The sequence shown here is derived from an EMBL/GenBank/DDBJ whole genome shotgun (WGS) entry which is preliminary data.</text>
</comment>
<keyword evidence="4" id="KW-0274">FAD</keyword>
<dbReference type="InterPro" id="IPR002081">
    <property type="entry name" value="Cryptochrome/DNA_photolyase_1"/>
</dbReference>
<dbReference type="InterPro" id="IPR005101">
    <property type="entry name" value="Cryptochr/Photolyase_FAD-bd"/>
</dbReference>
<dbReference type="Pfam" id="PF03441">
    <property type="entry name" value="FAD_binding_7"/>
    <property type="match status" value="1"/>
</dbReference>
<dbReference type="PANTHER" id="PTHR11455">
    <property type="entry name" value="CRYPTOCHROME"/>
    <property type="match status" value="1"/>
</dbReference>
<dbReference type="Gene3D" id="1.10.579.10">
    <property type="entry name" value="DNA Cyclobutane Dipyrimidine Photolyase, subunit A, domain 3"/>
    <property type="match status" value="1"/>
</dbReference>
<feature type="domain" description="Photolyase/cryptochrome alpha/beta" evidence="6">
    <location>
        <begin position="5"/>
        <end position="137"/>
    </location>
</feature>
<dbReference type="InterPro" id="IPR006050">
    <property type="entry name" value="DNA_photolyase_N"/>
</dbReference>
<reference evidence="7 8" key="1">
    <citation type="submission" date="2024-03" db="EMBL/GenBank/DDBJ databases">
        <title>A high-quality draft genome sequence of Diaporthe vaccinii, a causative agent of upright dieback and viscid rot disease in cranberry plants.</title>
        <authorList>
            <person name="Sarrasin M."/>
            <person name="Lang B.F."/>
            <person name="Burger G."/>
        </authorList>
    </citation>
    <scope>NUCLEOTIDE SEQUENCE [LARGE SCALE GENOMIC DNA]</scope>
    <source>
        <strain evidence="7 8">IS7</strain>
    </source>
</reference>
<dbReference type="Proteomes" id="UP001600888">
    <property type="component" value="Unassembled WGS sequence"/>
</dbReference>
<name>A0ABR4F2J9_9PEZI</name>
<evidence type="ECO:0000313" key="8">
    <source>
        <dbReference type="Proteomes" id="UP001600888"/>
    </source>
</evidence>
<feature type="region of interest" description="Disordered" evidence="5">
    <location>
        <begin position="593"/>
        <end position="648"/>
    </location>
</feature>
<evidence type="ECO:0000256" key="1">
    <source>
        <dbReference type="ARBA" id="ARBA00001974"/>
    </source>
</evidence>
<dbReference type="Pfam" id="PF00875">
    <property type="entry name" value="DNA_photolyase"/>
    <property type="match status" value="1"/>
</dbReference>
<evidence type="ECO:0000256" key="2">
    <source>
        <dbReference type="ARBA" id="ARBA00005862"/>
    </source>
</evidence>
<comment type="cofactor">
    <cofactor evidence="1">
        <name>FAD</name>
        <dbReference type="ChEBI" id="CHEBI:57692"/>
    </cofactor>
</comment>
<dbReference type="InterPro" id="IPR036134">
    <property type="entry name" value="Crypto/Photolyase_FAD-like_sf"/>
</dbReference>
<dbReference type="InterPro" id="IPR014729">
    <property type="entry name" value="Rossmann-like_a/b/a_fold"/>
</dbReference>
<dbReference type="PROSITE" id="PS51645">
    <property type="entry name" value="PHR_CRY_ALPHA_BETA"/>
    <property type="match status" value="1"/>
</dbReference>
<sequence length="648" mass="72539">MGKSARVIYWFRTDLRLHDSPALKAAVDLNPECLWPIFTWDPHYVYRAKVGTNRWQFLLDCQNDLSASITKLNKKSKLFVLREGPQTLFPKLFKAWNVTHLVFEKDTDAYARDRDEAVTKAAKEAGVEVIIKSGRTLWDSDDVVKANGGKPTMSAAQLRNAGHKCGKIAQAIPAPKSLPDPGDMPIDDLANEHERPPADPDFNAAWRTLNDKGYTKLAGPRGDFAVETMAELGFPEATTPHRGGETIALKMLDEVMADVEYAATFRKPNTSPAAFEPQSTTLLSPFLHFGALSCRLFYHRAQEAVDTYKGASSSPPESLTGQLLFRDSRWLLLEFLYFAAQAALGHAMVQTAYNPMVRFVPWHLPSGLEASSSPTDKTTKEITVPGKYKVDSTQAEEWFQRWKAGTTGFPWIDALMRQLRHDGWIHHLGRHSVACFLTRGGCYVHWERGAEVFQELLLDHEPACNGGNWQWLSCTAFFAQYYRCYSPVSFPHKWDKEGAFVKRWVPELEGVPAKYIYEPWKAPIADLKKAGVKLVEFPGVGEEIAEGTYPKPMFDFAERRTICIASLKKAYSVGLHGNDKKVLDGSWRELFEGGGDNEEVMGLTDQSDDGRDADNADAATGREAGSKKANGKRSKTGPMDRHVKKQKT</sequence>
<dbReference type="EMBL" id="JBAWTH010000014">
    <property type="protein sequence ID" value="KAL2288909.1"/>
    <property type="molecule type" value="Genomic_DNA"/>
</dbReference>
<dbReference type="InterPro" id="IPR036155">
    <property type="entry name" value="Crypto/Photolyase_N_sf"/>
</dbReference>
<dbReference type="Gene3D" id="3.40.50.620">
    <property type="entry name" value="HUPs"/>
    <property type="match status" value="1"/>
</dbReference>
<evidence type="ECO:0000256" key="4">
    <source>
        <dbReference type="ARBA" id="ARBA00022827"/>
    </source>
</evidence>
<evidence type="ECO:0000256" key="3">
    <source>
        <dbReference type="ARBA" id="ARBA00022630"/>
    </source>
</evidence>
<accession>A0ABR4F2J9</accession>
<evidence type="ECO:0000259" key="6">
    <source>
        <dbReference type="PROSITE" id="PS51645"/>
    </source>
</evidence>
<gene>
    <name evidence="7" type="ORF">FJTKL_02799</name>
</gene>
<protein>
    <recommendedName>
        <fullName evidence="6">Photolyase/cryptochrome alpha/beta domain-containing protein</fullName>
    </recommendedName>
</protein>
<dbReference type="SUPFAM" id="SSF52425">
    <property type="entry name" value="Cryptochrome/photolyase, N-terminal domain"/>
    <property type="match status" value="1"/>
</dbReference>
<comment type="similarity">
    <text evidence="2">Belongs to the DNA photolyase class-1 family.</text>
</comment>
<dbReference type="SUPFAM" id="SSF48173">
    <property type="entry name" value="Cryptochrome/photolyase FAD-binding domain"/>
    <property type="match status" value="1"/>
</dbReference>
<dbReference type="PANTHER" id="PTHR11455:SF9">
    <property type="entry name" value="CRYPTOCHROME CIRCADIAN CLOCK 5 ISOFORM X1"/>
    <property type="match status" value="1"/>
</dbReference>
<evidence type="ECO:0000313" key="7">
    <source>
        <dbReference type="EMBL" id="KAL2288909.1"/>
    </source>
</evidence>
<dbReference type="Gene3D" id="1.25.40.80">
    <property type="match status" value="1"/>
</dbReference>
<organism evidence="7 8">
    <name type="scientific">Diaporthe vaccinii</name>
    <dbReference type="NCBI Taxonomy" id="105482"/>
    <lineage>
        <taxon>Eukaryota</taxon>
        <taxon>Fungi</taxon>
        <taxon>Dikarya</taxon>
        <taxon>Ascomycota</taxon>
        <taxon>Pezizomycotina</taxon>
        <taxon>Sordariomycetes</taxon>
        <taxon>Sordariomycetidae</taxon>
        <taxon>Diaporthales</taxon>
        <taxon>Diaporthaceae</taxon>
        <taxon>Diaporthe</taxon>
        <taxon>Diaporthe eres species complex</taxon>
    </lineage>
</organism>
<evidence type="ECO:0000256" key="5">
    <source>
        <dbReference type="SAM" id="MobiDB-lite"/>
    </source>
</evidence>